<gene>
    <name evidence="2" type="ORF">DBY38_00785</name>
    <name evidence="3" type="ORF">SAMN04487885_13011</name>
</gene>
<name>A0A1I2PJE4_9CLOT</name>
<dbReference type="Gene3D" id="3.10.180.10">
    <property type="entry name" value="2,3-Dihydroxybiphenyl 1,2-Dioxygenase, domain 1"/>
    <property type="match status" value="1"/>
</dbReference>
<organism evidence="3 4">
    <name type="scientific">Clostridium cadaveris</name>
    <dbReference type="NCBI Taxonomy" id="1529"/>
    <lineage>
        <taxon>Bacteria</taxon>
        <taxon>Bacillati</taxon>
        <taxon>Bacillota</taxon>
        <taxon>Clostridia</taxon>
        <taxon>Eubacteriales</taxon>
        <taxon>Clostridiaceae</taxon>
        <taxon>Clostridium</taxon>
    </lineage>
</organism>
<dbReference type="AlphaFoldDB" id="A0A1I2PJE4"/>
<proteinExistence type="predicted"/>
<evidence type="ECO:0000313" key="2">
    <source>
        <dbReference type="EMBL" id="PWL55687.1"/>
    </source>
</evidence>
<dbReference type="GeneID" id="90545979"/>
<evidence type="ECO:0000259" key="1">
    <source>
        <dbReference type="PROSITE" id="PS51819"/>
    </source>
</evidence>
<dbReference type="PROSITE" id="PS51819">
    <property type="entry name" value="VOC"/>
    <property type="match status" value="1"/>
</dbReference>
<dbReference type="RefSeq" id="WP_027637666.1">
    <property type="nucleotide sequence ID" value="NZ_BAAACD010000002.1"/>
</dbReference>
<evidence type="ECO:0000313" key="5">
    <source>
        <dbReference type="Proteomes" id="UP000246114"/>
    </source>
</evidence>
<dbReference type="GO" id="GO:0051213">
    <property type="term" value="F:dioxygenase activity"/>
    <property type="evidence" value="ECO:0007669"/>
    <property type="project" value="UniProtKB-KW"/>
</dbReference>
<keyword evidence="2" id="KW-0223">Dioxygenase</keyword>
<dbReference type="InterPro" id="IPR004360">
    <property type="entry name" value="Glyas_Fos-R_dOase_dom"/>
</dbReference>
<dbReference type="EMBL" id="FOOE01000030">
    <property type="protein sequence ID" value="SFG16282.1"/>
    <property type="molecule type" value="Genomic_DNA"/>
</dbReference>
<dbReference type="EMBL" id="QAMZ01000004">
    <property type="protein sequence ID" value="PWL55687.1"/>
    <property type="molecule type" value="Genomic_DNA"/>
</dbReference>
<keyword evidence="2" id="KW-0560">Oxidoreductase</keyword>
<dbReference type="eggNOG" id="ENOG5032RJG">
    <property type="taxonomic scope" value="Bacteria"/>
</dbReference>
<dbReference type="GO" id="GO:0016829">
    <property type="term" value="F:lyase activity"/>
    <property type="evidence" value="ECO:0007669"/>
    <property type="project" value="UniProtKB-KW"/>
</dbReference>
<protein>
    <submittedName>
        <fullName evidence="2">Glyoxalase/bleomycin resistance/dioxygenase family protein</fullName>
    </submittedName>
    <submittedName>
        <fullName evidence="3">Lactoylglutathione lyase</fullName>
    </submittedName>
</protein>
<dbReference type="CDD" id="cd06587">
    <property type="entry name" value="VOC"/>
    <property type="match status" value="1"/>
</dbReference>
<evidence type="ECO:0000313" key="3">
    <source>
        <dbReference type="EMBL" id="SFG16282.1"/>
    </source>
</evidence>
<dbReference type="STRING" id="1529.SAMN04487885_13011"/>
<dbReference type="OrthoDB" id="9795618at2"/>
<dbReference type="Proteomes" id="UP000182135">
    <property type="component" value="Unassembled WGS sequence"/>
</dbReference>
<keyword evidence="3" id="KW-0456">Lyase</keyword>
<reference evidence="3 4" key="1">
    <citation type="submission" date="2016-10" db="EMBL/GenBank/DDBJ databases">
        <authorList>
            <person name="de Groot N.N."/>
        </authorList>
    </citation>
    <scope>NUCLEOTIDE SEQUENCE [LARGE SCALE GENOMIC DNA]</scope>
    <source>
        <strain evidence="3 4">NLAE-zl-G419</strain>
    </source>
</reference>
<dbReference type="InterPro" id="IPR029068">
    <property type="entry name" value="Glyas_Bleomycin-R_OHBP_Dase"/>
</dbReference>
<dbReference type="Pfam" id="PF00903">
    <property type="entry name" value="Glyoxalase"/>
    <property type="match status" value="1"/>
</dbReference>
<dbReference type="InterPro" id="IPR037523">
    <property type="entry name" value="VOC_core"/>
</dbReference>
<feature type="domain" description="VOC" evidence="1">
    <location>
        <begin position="2"/>
        <end position="141"/>
    </location>
</feature>
<dbReference type="SUPFAM" id="SSF54593">
    <property type="entry name" value="Glyoxalase/Bleomycin resistance protein/Dihydroxybiphenyl dioxygenase"/>
    <property type="match status" value="1"/>
</dbReference>
<keyword evidence="4" id="KW-1185">Reference proteome</keyword>
<sequence length="151" mass="17847">MHLGSIYLIVKNFEYSIDFYEKLLEMPVSKKNMDRFAMFNCDGQCISIMNGYFDIQNPDKVITKGNFDEYFDDLVQISNLPNSRKVVLNFWDEDLRKEYNRVKRLNISSNLTDIKYVCNVSPYYYFQFTDPDGNVIEVTGEYTPENGEFNE</sequence>
<evidence type="ECO:0000313" key="4">
    <source>
        <dbReference type="Proteomes" id="UP000182135"/>
    </source>
</evidence>
<dbReference type="Proteomes" id="UP000246114">
    <property type="component" value="Unassembled WGS sequence"/>
</dbReference>
<accession>A0A1I2PJE4</accession>
<reference evidence="2 5" key="2">
    <citation type="submission" date="2018-03" db="EMBL/GenBank/DDBJ databases">
        <title>The uncultured portion of the human microbiome is neutrally assembled.</title>
        <authorList>
            <person name="Jeraldo P."/>
            <person name="Boardman L."/>
            <person name="White B.A."/>
            <person name="Nelson H."/>
            <person name="Goldenfeld N."/>
            <person name="Chia N."/>
        </authorList>
    </citation>
    <scope>NUCLEOTIDE SEQUENCE [LARGE SCALE GENOMIC DNA]</scope>
    <source>
        <strain evidence="2">CIM:MAG 903</strain>
    </source>
</reference>